<dbReference type="EMBL" id="OU895880">
    <property type="protein sequence ID" value="CAG9810031.1"/>
    <property type="molecule type" value="Genomic_DNA"/>
</dbReference>
<organism evidence="14 15">
    <name type="scientific">Chironomus riparius</name>
    <dbReference type="NCBI Taxonomy" id="315576"/>
    <lineage>
        <taxon>Eukaryota</taxon>
        <taxon>Metazoa</taxon>
        <taxon>Ecdysozoa</taxon>
        <taxon>Arthropoda</taxon>
        <taxon>Hexapoda</taxon>
        <taxon>Insecta</taxon>
        <taxon>Pterygota</taxon>
        <taxon>Neoptera</taxon>
        <taxon>Endopterygota</taxon>
        <taxon>Diptera</taxon>
        <taxon>Nematocera</taxon>
        <taxon>Chironomoidea</taxon>
        <taxon>Chironomidae</taxon>
        <taxon>Chironominae</taxon>
        <taxon>Chironomus</taxon>
    </lineage>
</organism>
<protein>
    <submittedName>
        <fullName evidence="14">Uncharacterized protein</fullName>
    </submittedName>
</protein>
<evidence type="ECO:0000256" key="6">
    <source>
        <dbReference type="ARBA" id="ARBA00022989"/>
    </source>
</evidence>
<evidence type="ECO:0000256" key="1">
    <source>
        <dbReference type="ARBA" id="ARBA00004141"/>
    </source>
</evidence>
<evidence type="ECO:0000313" key="14">
    <source>
        <dbReference type="EMBL" id="CAG9810031.1"/>
    </source>
</evidence>
<evidence type="ECO:0000256" key="4">
    <source>
        <dbReference type="ARBA" id="ARBA00022461"/>
    </source>
</evidence>
<dbReference type="Proteomes" id="UP001153620">
    <property type="component" value="Chromosome 4"/>
</dbReference>
<keyword evidence="15" id="KW-1185">Reference proteome</keyword>
<evidence type="ECO:0000256" key="11">
    <source>
        <dbReference type="ARBA" id="ARBA00023303"/>
    </source>
</evidence>
<accession>A0A9N9WXG4</accession>
<evidence type="ECO:0000256" key="7">
    <source>
        <dbReference type="ARBA" id="ARBA00023053"/>
    </source>
</evidence>
<dbReference type="AlphaFoldDB" id="A0A9N9WXG4"/>
<evidence type="ECO:0000256" key="3">
    <source>
        <dbReference type="ARBA" id="ARBA00022448"/>
    </source>
</evidence>
<reference evidence="14" key="2">
    <citation type="submission" date="2022-10" db="EMBL/GenBank/DDBJ databases">
        <authorList>
            <consortium name="ENA_rothamsted_submissions"/>
            <consortium name="culmorum"/>
            <person name="King R."/>
        </authorList>
    </citation>
    <scope>NUCLEOTIDE SEQUENCE</scope>
</reference>
<dbReference type="PRINTS" id="PR01078">
    <property type="entry name" value="AMINACHANNEL"/>
</dbReference>
<evidence type="ECO:0000313" key="15">
    <source>
        <dbReference type="Proteomes" id="UP001153620"/>
    </source>
</evidence>
<proteinExistence type="inferred from homology"/>
<dbReference type="OrthoDB" id="8062007at2759"/>
<keyword evidence="5 12" id="KW-0812">Transmembrane</keyword>
<dbReference type="PANTHER" id="PTHR11690">
    <property type="entry name" value="AMILORIDE-SENSITIVE SODIUM CHANNEL-RELATED"/>
    <property type="match status" value="1"/>
</dbReference>
<dbReference type="PANTHER" id="PTHR11690:SF288">
    <property type="entry name" value="AMILORIDE-SENSITIVE NA+ CHANNEL-RELATED"/>
    <property type="match status" value="1"/>
</dbReference>
<evidence type="ECO:0000256" key="9">
    <source>
        <dbReference type="ARBA" id="ARBA00023136"/>
    </source>
</evidence>
<keyword evidence="4 12" id="KW-0894">Sodium channel</keyword>
<evidence type="ECO:0000256" key="10">
    <source>
        <dbReference type="ARBA" id="ARBA00023201"/>
    </source>
</evidence>
<keyword evidence="7" id="KW-0915">Sodium</keyword>
<evidence type="ECO:0000256" key="13">
    <source>
        <dbReference type="SAM" id="Phobius"/>
    </source>
</evidence>
<keyword evidence="11 12" id="KW-0407">Ion channel</keyword>
<dbReference type="InterPro" id="IPR001873">
    <property type="entry name" value="ENaC"/>
</dbReference>
<evidence type="ECO:0000256" key="8">
    <source>
        <dbReference type="ARBA" id="ARBA00023065"/>
    </source>
</evidence>
<keyword evidence="3 12" id="KW-0813">Transport</keyword>
<dbReference type="GO" id="GO:0005886">
    <property type="term" value="C:plasma membrane"/>
    <property type="evidence" value="ECO:0007669"/>
    <property type="project" value="TreeGrafter"/>
</dbReference>
<keyword evidence="9 13" id="KW-0472">Membrane</keyword>
<sequence length="565" mass="65603">MRFKDENKLRQLVSKVKRKKILKDLFGKKCKCGSENQVIQPSTFCQKLEPPTNESPNFEHFTEHSSIHGLRFLSKRRNNSFSRIFWSLSLIMSLIGLFYNGKRLFIKLNISPDIGISVKYELAREVPFPAVTFCMPLFAKNGLANYSNYVSEYYKNEKQNLLNLTEMDKKYLSSNSLRCAINRLQPFNECCSETNISNILQLMDESQLTIEESLAGCSLRLINGDCKHMFRRILTDRGFCFTTNMQNIDTILNFNEMSKDLQNYYEFPRSNKKNKNETDIFWTLDNGYNDSLTKGVIPYRLTKANVHIARTFSTAEDAVNVCNLRTILVKIHMPNEIPTIFHGGFQVEQTHEKRLKLRAKATKAHESLRGYSPSTRLCYFEDERKLKFFKTYTKYQCYLECLAEDVFEKCGCVAFYMPRNSSTQVCGFKEAMCVHRSTYDWPDDEDLESGTTPCDCYPTCNDVEYTVSETDFVYDASIHADRIQNYSKETNTKLNPKCEDFLKTMDKVSDDVYIVRSPLYERGKNINIYSSKPQMNLCKTPKSTNQAFSQLNTPRNDCETFNCVQ</sequence>
<keyword evidence="6 13" id="KW-1133">Transmembrane helix</keyword>
<evidence type="ECO:0000256" key="2">
    <source>
        <dbReference type="ARBA" id="ARBA00007193"/>
    </source>
</evidence>
<feature type="transmembrane region" description="Helical" evidence="13">
    <location>
        <begin position="81"/>
        <end position="99"/>
    </location>
</feature>
<dbReference type="Gene3D" id="1.10.287.820">
    <property type="entry name" value="Acid-sensing ion channel domain"/>
    <property type="match status" value="1"/>
</dbReference>
<keyword evidence="8 12" id="KW-0406">Ion transport</keyword>
<dbReference type="GO" id="GO:0015280">
    <property type="term" value="F:ligand-gated sodium channel activity"/>
    <property type="evidence" value="ECO:0007669"/>
    <property type="project" value="TreeGrafter"/>
</dbReference>
<dbReference type="Pfam" id="PF00858">
    <property type="entry name" value="ASC"/>
    <property type="match status" value="1"/>
</dbReference>
<comment type="similarity">
    <text evidence="2 12">Belongs to the amiloride-sensitive sodium channel (TC 1.A.6) family.</text>
</comment>
<name>A0A9N9WXG4_9DIPT</name>
<evidence type="ECO:0000256" key="5">
    <source>
        <dbReference type="ARBA" id="ARBA00022692"/>
    </source>
</evidence>
<keyword evidence="10 12" id="KW-0739">Sodium transport</keyword>
<comment type="subcellular location">
    <subcellularLocation>
        <location evidence="1">Membrane</location>
        <topology evidence="1">Multi-pass membrane protein</topology>
    </subcellularLocation>
</comment>
<gene>
    <name evidence="14" type="ORF">CHIRRI_LOCUS12848</name>
</gene>
<evidence type="ECO:0000256" key="12">
    <source>
        <dbReference type="RuleBase" id="RU000679"/>
    </source>
</evidence>
<reference evidence="14" key="1">
    <citation type="submission" date="2022-01" db="EMBL/GenBank/DDBJ databases">
        <authorList>
            <person name="King R."/>
        </authorList>
    </citation>
    <scope>NUCLEOTIDE SEQUENCE</scope>
</reference>